<sequence length="80" mass="8971">MTSQGLESQGKAKNNSRATTKVLSNTIARAGQTQNRSDDLKSQLEDMMCDGTKEHRHIPRGIFSAEKEELSTMESRFIQN</sequence>
<organism evidence="2 3">
    <name type="scientific">Ataeniobius toweri</name>
    <dbReference type="NCBI Taxonomy" id="208326"/>
    <lineage>
        <taxon>Eukaryota</taxon>
        <taxon>Metazoa</taxon>
        <taxon>Chordata</taxon>
        <taxon>Craniata</taxon>
        <taxon>Vertebrata</taxon>
        <taxon>Euteleostomi</taxon>
        <taxon>Actinopterygii</taxon>
        <taxon>Neopterygii</taxon>
        <taxon>Teleostei</taxon>
        <taxon>Neoteleostei</taxon>
        <taxon>Acanthomorphata</taxon>
        <taxon>Ovalentaria</taxon>
        <taxon>Atherinomorphae</taxon>
        <taxon>Cyprinodontiformes</taxon>
        <taxon>Goodeidae</taxon>
        <taxon>Ataeniobius</taxon>
    </lineage>
</organism>
<evidence type="ECO:0000256" key="1">
    <source>
        <dbReference type="SAM" id="MobiDB-lite"/>
    </source>
</evidence>
<keyword evidence="3" id="KW-1185">Reference proteome</keyword>
<name>A0ABU7C8S8_9TELE</name>
<feature type="region of interest" description="Disordered" evidence="1">
    <location>
        <begin position="1"/>
        <end position="40"/>
    </location>
</feature>
<evidence type="ECO:0000313" key="3">
    <source>
        <dbReference type="Proteomes" id="UP001345963"/>
    </source>
</evidence>
<dbReference type="EMBL" id="JAHUTI010082990">
    <property type="protein sequence ID" value="MED6259293.1"/>
    <property type="molecule type" value="Genomic_DNA"/>
</dbReference>
<reference evidence="2 3" key="1">
    <citation type="submission" date="2021-07" db="EMBL/GenBank/DDBJ databases">
        <authorList>
            <person name="Palmer J.M."/>
        </authorList>
    </citation>
    <scope>NUCLEOTIDE SEQUENCE [LARGE SCALE GENOMIC DNA]</scope>
    <source>
        <strain evidence="2 3">AT_MEX2019</strain>
        <tissue evidence="2">Muscle</tissue>
    </source>
</reference>
<protein>
    <submittedName>
        <fullName evidence="2">Uncharacterized protein</fullName>
    </submittedName>
</protein>
<accession>A0ABU7C8S8</accession>
<gene>
    <name evidence="2" type="ORF">ATANTOWER_020363</name>
</gene>
<proteinExistence type="predicted"/>
<evidence type="ECO:0000313" key="2">
    <source>
        <dbReference type="EMBL" id="MED6259293.1"/>
    </source>
</evidence>
<comment type="caution">
    <text evidence="2">The sequence shown here is derived from an EMBL/GenBank/DDBJ whole genome shotgun (WGS) entry which is preliminary data.</text>
</comment>
<feature type="compositionally biased region" description="Polar residues" evidence="1">
    <location>
        <begin position="1"/>
        <end position="35"/>
    </location>
</feature>
<dbReference type="Proteomes" id="UP001345963">
    <property type="component" value="Unassembled WGS sequence"/>
</dbReference>